<sequence length="258" mass="27892">MSSGLRPRPAPALARLLTSRTEFLPPMDTRYEGPPGVFPTPVGARPVIGILDETRTLALALATILSPMGASEADVPLSRVPLDTTCSSWGRSASISAVGTLLNVKLIRDSFEVHPPLIVAFSPLPNLPGQCFLFLGQRCRVEQLIQDINKDHPFVCNNLGKRYMGKDGRLKKQALQSLYLAIQSGECFGMLGPSGSGKSTFINMVTGLLQPTSGNAFVNSIDTRSKTNQIYTSIGMCPQKHSNKVRRTSPNIRTSSPI</sequence>
<dbReference type="InterPro" id="IPR026082">
    <property type="entry name" value="ABCA"/>
</dbReference>
<dbReference type="Proteomes" id="UP001180020">
    <property type="component" value="Unassembled WGS sequence"/>
</dbReference>
<comment type="caution">
    <text evidence="3">The sequence shown here is derived from an EMBL/GenBank/DDBJ whole genome shotgun (WGS) entry which is preliminary data.</text>
</comment>
<dbReference type="GO" id="GO:0016887">
    <property type="term" value="F:ATP hydrolysis activity"/>
    <property type="evidence" value="ECO:0007669"/>
    <property type="project" value="InterPro"/>
</dbReference>
<dbReference type="PANTHER" id="PTHR19229">
    <property type="entry name" value="ATP-BINDING CASSETTE TRANSPORTER SUBFAMILY A ABCA"/>
    <property type="match status" value="1"/>
</dbReference>
<dbReference type="AlphaFoldDB" id="A0AAV9DAR0"/>
<dbReference type="InterPro" id="IPR003439">
    <property type="entry name" value="ABC_transporter-like_ATP-bd"/>
</dbReference>
<organism evidence="3 4">
    <name type="scientific">Acorus calamus</name>
    <name type="common">Sweet flag</name>
    <dbReference type="NCBI Taxonomy" id="4465"/>
    <lineage>
        <taxon>Eukaryota</taxon>
        <taxon>Viridiplantae</taxon>
        <taxon>Streptophyta</taxon>
        <taxon>Embryophyta</taxon>
        <taxon>Tracheophyta</taxon>
        <taxon>Spermatophyta</taxon>
        <taxon>Magnoliopsida</taxon>
        <taxon>Liliopsida</taxon>
        <taxon>Acoraceae</taxon>
        <taxon>Acorus</taxon>
    </lineage>
</organism>
<name>A0AAV9DAR0_ACOCL</name>
<evidence type="ECO:0000259" key="2">
    <source>
        <dbReference type="Pfam" id="PF00005"/>
    </source>
</evidence>
<dbReference type="InterPro" id="IPR027417">
    <property type="entry name" value="P-loop_NTPase"/>
</dbReference>
<protein>
    <submittedName>
        <fullName evidence="3">ABC transporter A family member 5</fullName>
    </submittedName>
</protein>
<dbReference type="GO" id="GO:0005524">
    <property type="term" value="F:ATP binding"/>
    <property type="evidence" value="ECO:0007669"/>
    <property type="project" value="InterPro"/>
</dbReference>
<keyword evidence="4" id="KW-1185">Reference proteome</keyword>
<feature type="domain" description="ABC transporter" evidence="2">
    <location>
        <begin position="176"/>
        <end position="243"/>
    </location>
</feature>
<dbReference type="GO" id="GO:0140359">
    <property type="term" value="F:ABC-type transporter activity"/>
    <property type="evidence" value="ECO:0007669"/>
    <property type="project" value="InterPro"/>
</dbReference>
<dbReference type="GO" id="GO:0005319">
    <property type="term" value="F:lipid transporter activity"/>
    <property type="evidence" value="ECO:0007669"/>
    <property type="project" value="TreeGrafter"/>
</dbReference>
<dbReference type="EMBL" id="JAUJYO010000014">
    <property type="protein sequence ID" value="KAK1298022.1"/>
    <property type="molecule type" value="Genomic_DNA"/>
</dbReference>
<comment type="similarity">
    <text evidence="1">Belongs to the ABC transporter superfamily. ABCA family. CPR flippase (TC 3.A.1.211) subfamily.</text>
</comment>
<dbReference type="SUPFAM" id="SSF52540">
    <property type="entry name" value="P-loop containing nucleoside triphosphate hydrolases"/>
    <property type="match status" value="1"/>
</dbReference>
<dbReference type="PANTHER" id="PTHR19229:SF235">
    <property type="entry name" value="ABC TRANSPORTER A FAMILY MEMBER 8-LIKE ISOFORM X1"/>
    <property type="match status" value="1"/>
</dbReference>
<evidence type="ECO:0000313" key="4">
    <source>
        <dbReference type="Proteomes" id="UP001180020"/>
    </source>
</evidence>
<proteinExistence type="inferred from homology"/>
<evidence type="ECO:0000256" key="1">
    <source>
        <dbReference type="ARBA" id="ARBA00008526"/>
    </source>
</evidence>
<dbReference type="GO" id="GO:0016020">
    <property type="term" value="C:membrane"/>
    <property type="evidence" value="ECO:0007669"/>
    <property type="project" value="InterPro"/>
</dbReference>
<reference evidence="3" key="1">
    <citation type="journal article" date="2023" name="Nat. Commun.">
        <title>Diploid and tetraploid genomes of Acorus and the evolution of monocots.</title>
        <authorList>
            <person name="Ma L."/>
            <person name="Liu K.W."/>
            <person name="Li Z."/>
            <person name="Hsiao Y.Y."/>
            <person name="Qi Y."/>
            <person name="Fu T."/>
            <person name="Tang G.D."/>
            <person name="Zhang D."/>
            <person name="Sun W.H."/>
            <person name="Liu D.K."/>
            <person name="Li Y."/>
            <person name="Chen G.Z."/>
            <person name="Liu X.D."/>
            <person name="Liao X.Y."/>
            <person name="Jiang Y.T."/>
            <person name="Yu X."/>
            <person name="Hao Y."/>
            <person name="Huang J."/>
            <person name="Zhao X.W."/>
            <person name="Ke S."/>
            <person name="Chen Y.Y."/>
            <person name="Wu W.L."/>
            <person name="Hsu J.L."/>
            <person name="Lin Y.F."/>
            <person name="Huang M.D."/>
            <person name="Li C.Y."/>
            <person name="Huang L."/>
            <person name="Wang Z.W."/>
            <person name="Zhao X."/>
            <person name="Zhong W.Y."/>
            <person name="Peng D.H."/>
            <person name="Ahmad S."/>
            <person name="Lan S."/>
            <person name="Zhang J.S."/>
            <person name="Tsai W.C."/>
            <person name="Van de Peer Y."/>
            <person name="Liu Z.J."/>
        </authorList>
    </citation>
    <scope>NUCLEOTIDE SEQUENCE</scope>
    <source>
        <strain evidence="3">CP</strain>
    </source>
</reference>
<accession>A0AAV9DAR0</accession>
<dbReference type="Pfam" id="PF00005">
    <property type="entry name" value="ABC_tran"/>
    <property type="match status" value="1"/>
</dbReference>
<evidence type="ECO:0000313" key="3">
    <source>
        <dbReference type="EMBL" id="KAK1298022.1"/>
    </source>
</evidence>
<dbReference type="Gene3D" id="3.40.50.300">
    <property type="entry name" value="P-loop containing nucleotide triphosphate hydrolases"/>
    <property type="match status" value="1"/>
</dbReference>
<reference evidence="3" key="2">
    <citation type="submission" date="2023-06" db="EMBL/GenBank/DDBJ databases">
        <authorList>
            <person name="Ma L."/>
            <person name="Liu K.-W."/>
            <person name="Li Z."/>
            <person name="Hsiao Y.-Y."/>
            <person name="Qi Y."/>
            <person name="Fu T."/>
            <person name="Tang G."/>
            <person name="Zhang D."/>
            <person name="Sun W.-H."/>
            <person name="Liu D.-K."/>
            <person name="Li Y."/>
            <person name="Chen G.-Z."/>
            <person name="Liu X.-D."/>
            <person name="Liao X.-Y."/>
            <person name="Jiang Y.-T."/>
            <person name="Yu X."/>
            <person name="Hao Y."/>
            <person name="Huang J."/>
            <person name="Zhao X.-W."/>
            <person name="Ke S."/>
            <person name="Chen Y.-Y."/>
            <person name="Wu W.-L."/>
            <person name="Hsu J.-L."/>
            <person name="Lin Y.-F."/>
            <person name="Huang M.-D."/>
            <person name="Li C.-Y."/>
            <person name="Huang L."/>
            <person name="Wang Z.-W."/>
            <person name="Zhao X."/>
            <person name="Zhong W.-Y."/>
            <person name="Peng D.-H."/>
            <person name="Ahmad S."/>
            <person name="Lan S."/>
            <person name="Zhang J.-S."/>
            <person name="Tsai W.-C."/>
            <person name="Van De Peer Y."/>
            <person name="Liu Z.-J."/>
        </authorList>
    </citation>
    <scope>NUCLEOTIDE SEQUENCE</scope>
    <source>
        <strain evidence="3">CP</strain>
        <tissue evidence="3">Leaves</tissue>
    </source>
</reference>
<gene>
    <name evidence="3" type="primary">ABCA5</name>
    <name evidence="3" type="ORF">QJS10_CPB14g01308</name>
</gene>